<dbReference type="AlphaFoldDB" id="A0A543NFL6"/>
<accession>A0A543NFL6</accession>
<sequence length="117" mass="12607">MRVAAEARTGCVRGAGERTHPTPERCGGPALGAHTRPRAPFPSHTAPGGGPMGITGPMDDDISDAQAAEDEAWMDTLRNSLTPKDRADVRDILIASLGMYRYLELVTRVRARRAQDP</sequence>
<name>A0A543NFL6_9ACTN</name>
<proteinExistence type="predicted"/>
<gene>
    <name evidence="2" type="ORF">FHX37_0511</name>
</gene>
<evidence type="ECO:0000313" key="2">
    <source>
        <dbReference type="EMBL" id="TQN30629.1"/>
    </source>
</evidence>
<evidence type="ECO:0000256" key="1">
    <source>
        <dbReference type="SAM" id="MobiDB-lite"/>
    </source>
</evidence>
<dbReference type="Proteomes" id="UP000317422">
    <property type="component" value="Unassembled WGS sequence"/>
</dbReference>
<reference evidence="2 3" key="1">
    <citation type="submission" date="2019-06" db="EMBL/GenBank/DDBJ databases">
        <title>Sequencing the genomes of 1000 actinobacteria strains.</title>
        <authorList>
            <person name="Klenk H.-P."/>
        </authorList>
    </citation>
    <scope>NUCLEOTIDE SEQUENCE [LARGE SCALE GENOMIC DNA]</scope>
    <source>
        <strain evidence="2 3">DSM 45015</strain>
    </source>
</reference>
<keyword evidence="3" id="KW-1185">Reference proteome</keyword>
<comment type="caution">
    <text evidence="2">The sequence shown here is derived from an EMBL/GenBank/DDBJ whole genome shotgun (WGS) entry which is preliminary data.</text>
</comment>
<feature type="region of interest" description="Disordered" evidence="1">
    <location>
        <begin position="1"/>
        <end position="62"/>
    </location>
</feature>
<protein>
    <submittedName>
        <fullName evidence="2">Uncharacterized protein</fullName>
    </submittedName>
</protein>
<dbReference type="EMBL" id="VFQC01000001">
    <property type="protein sequence ID" value="TQN30629.1"/>
    <property type="molecule type" value="Genomic_DNA"/>
</dbReference>
<organism evidence="2 3">
    <name type="scientific">Haloactinospora alba</name>
    <dbReference type="NCBI Taxonomy" id="405555"/>
    <lineage>
        <taxon>Bacteria</taxon>
        <taxon>Bacillati</taxon>
        <taxon>Actinomycetota</taxon>
        <taxon>Actinomycetes</taxon>
        <taxon>Streptosporangiales</taxon>
        <taxon>Nocardiopsidaceae</taxon>
        <taxon>Haloactinospora</taxon>
    </lineage>
</organism>
<evidence type="ECO:0000313" key="3">
    <source>
        <dbReference type="Proteomes" id="UP000317422"/>
    </source>
</evidence>